<dbReference type="KEGG" id="esr:ES1_10540"/>
<organism evidence="1 2">
    <name type="scientific">[Eubacterium] siraeum V10Sc8a</name>
    <dbReference type="NCBI Taxonomy" id="717961"/>
    <lineage>
        <taxon>Bacteria</taxon>
        <taxon>Bacillati</taxon>
        <taxon>Bacillota</taxon>
        <taxon>Clostridia</taxon>
        <taxon>Eubacteriales</taxon>
        <taxon>Oscillospiraceae</taxon>
        <taxon>Oscillospiraceae incertae sedis</taxon>
    </lineage>
</organism>
<dbReference type="HOGENOM" id="CLU_1913914_0_0_9"/>
<dbReference type="Proteomes" id="UP000007050">
    <property type="component" value="Chromosome"/>
</dbReference>
<accession>D4MK08</accession>
<evidence type="ECO:0000313" key="2">
    <source>
        <dbReference type="Proteomes" id="UP000007050"/>
    </source>
</evidence>
<gene>
    <name evidence="1" type="ORF">ES1_10540</name>
</gene>
<evidence type="ECO:0000313" key="1">
    <source>
        <dbReference type="EMBL" id="CBL34091.1"/>
    </source>
</evidence>
<dbReference type="BioCyc" id="ESIR717961:G136L-857-MONOMER"/>
<name>D4MK08_9FIRM</name>
<reference evidence="1 2" key="1">
    <citation type="submission" date="2010-03" db="EMBL/GenBank/DDBJ databases">
        <title>The genome sequence of Eubacterium siraeum V10Sc8a.</title>
        <authorList>
            <consortium name="metaHIT consortium -- http://www.metahit.eu/"/>
            <person name="Pajon A."/>
            <person name="Turner K."/>
            <person name="Parkhill J."/>
            <person name="Duncan S."/>
            <person name="Flint H."/>
        </authorList>
    </citation>
    <scope>NUCLEOTIDE SEQUENCE [LARGE SCALE GENOMIC DNA]</scope>
    <source>
        <strain evidence="1 2">V10Sc8a</strain>
    </source>
</reference>
<dbReference type="EMBL" id="FP929059">
    <property type="protein sequence ID" value="CBL34091.1"/>
    <property type="molecule type" value="Genomic_DNA"/>
</dbReference>
<dbReference type="AlphaFoldDB" id="D4MK08"/>
<proteinExistence type="predicted"/>
<protein>
    <submittedName>
        <fullName evidence="1">Uncharacterized protein</fullName>
    </submittedName>
</protein>
<reference evidence="1 2" key="2">
    <citation type="submission" date="2010-03" db="EMBL/GenBank/DDBJ databases">
        <authorList>
            <person name="Pajon A."/>
        </authorList>
    </citation>
    <scope>NUCLEOTIDE SEQUENCE [LARGE SCALE GENOMIC DNA]</scope>
    <source>
        <strain evidence="1 2">V10Sc8a</strain>
    </source>
</reference>
<sequence>MAHLLSESNYRKRFRQFDCSIIPTVFQEILKIFRFAQFCIVFFGKYAQFLFRKCFPDYPGNVRMINRVNMPKCCFAEQPPCDPFFKFFISKELRRTYISLCIPNNRTDIVLSKNYIIILDKYPWGVYNKNTP</sequence>